<evidence type="ECO:0000256" key="7">
    <source>
        <dbReference type="SAM" id="MobiDB-lite"/>
    </source>
</evidence>
<keyword evidence="5" id="KW-0287">Flowering</keyword>
<keyword evidence="4 6" id="KW-0175">Coiled coil</keyword>
<dbReference type="AlphaFoldDB" id="A0A151S9F3"/>
<evidence type="ECO:0000256" key="3">
    <source>
        <dbReference type="ARBA" id="ARBA00022782"/>
    </source>
</evidence>
<dbReference type="STRING" id="3821.A0A151S9F3"/>
<comment type="similarity">
    <text evidence="1">Belongs to the FLX family.</text>
</comment>
<name>A0A151S9F3_CAJCA</name>
<dbReference type="PANTHER" id="PTHR33405">
    <property type="entry name" value="PROTEIN FLX-LIKE 2"/>
    <property type="match status" value="1"/>
</dbReference>
<evidence type="ECO:0008006" key="10">
    <source>
        <dbReference type="Google" id="ProtNLM"/>
    </source>
</evidence>
<keyword evidence="3" id="KW-0221">Differentiation</keyword>
<sequence length="280" mass="30560">MRHHQLSGFGPNASHRSLESLSPHQLLENKIAAQEAEIEHLVADNRTLSSSHVALREALVGAAQDVQKLKSHMRSLQTESDIQIRVLLDKIAKGEVDIRASDSVKKDLRQAHIEAQSLAASRQELGVQIQQATQELKKVHGDVKSIPDLQAELDSLVEEHQRLRAAFEYEKNKNIELVDYMKAKEQNLIAMAREVEMLRAEILNVKKRVNAPNLFGAPSPVDSSGPFLDAYGRAHGQMTAGQVGEGLVPVGESNGVAAVNSAGGSGAHRSSSYDPLVARR</sequence>
<dbReference type="GO" id="GO:0030154">
    <property type="term" value="P:cell differentiation"/>
    <property type="evidence" value="ECO:0007669"/>
    <property type="project" value="UniProtKB-KW"/>
</dbReference>
<evidence type="ECO:0000313" key="8">
    <source>
        <dbReference type="EMBL" id="KYP51433.1"/>
    </source>
</evidence>
<dbReference type="Gramene" id="C.cajan_25991.t">
    <property type="protein sequence ID" value="C.cajan_25991.t"/>
    <property type="gene ID" value="C.cajan_25991"/>
</dbReference>
<dbReference type="OrthoDB" id="1899348at2759"/>
<evidence type="ECO:0000313" key="9">
    <source>
        <dbReference type="Proteomes" id="UP000075243"/>
    </source>
</evidence>
<feature type="region of interest" description="Disordered" evidence="7">
    <location>
        <begin position="259"/>
        <end position="280"/>
    </location>
</feature>
<keyword evidence="9" id="KW-1185">Reference proteome</keyword>
<evidence type="ECO:0000256" key="4">
    <source>
        <dbReference type="ARBA" id="ARBA00023054"/>
    </source>
</evidence>
<gene>
    <name evidence="8" type="ORF">KK1_026717</name>
</gene>
<dbReference type="OMA" id="DSYQRSH"/>
<accession>A0A151S9F3</accession>
<evidence type="ECO:0000256" key="1">
    <source>
        <dbReference type="ARBA" id="ARBA00005405"/>
    </source>
</evidence>
<organism evidence="8 9">
    <name type="scientific">Cajanus cajan</name>
    <name type="common">Pigeon pea</name>
    <name type="synonym">Cajanus indicus</name>
    <dbReference type="NCBI Taxonomy" id="3821"/>
    <lineage>
        <taxon>Eukaryota</taxon>
        <taxon>Viridiplantae</taxon>
        <taxon>Streptophyta</taxon>
        <taxon>Embryophyta</taxon>
        <taxon>Tracheophyta</taxon>
        <taxon>Spermatophyta</taxon>
        <taxon>Magnoliopsida</taxon>
        <taxon>eudicotyledons</taxon>
        <taxon>Gunneridae</taxon>
        <taxon>Pentapetalae</taxon>
        <taxon>rosids</taxon>
        <taxon>fabids</taxon>
        <taxon>Fabales</taxon>
        <taxon>Fabaceae</taxon>
        <taxon>Papilionoideae</taxon>
        <taxon>50 kb inversion clade</taxon>
        <taxon>NPAAA clade</taxon>
        <taxon>indigoferoid/millettioid clade</taxon>
        <taxon>Phaseoleae</taxon>
        <taxon>Cajanus</taxon>
    </lineage>
</organism>
<dbReference type="Proteomes" id="UP000075243">
    <property type="component" value="Unassembled WGS sequence"/>
</dbReference>
<proteinExistence type="inferred from homology"/>
<keyword evidence="2" id="KW-0217">Developmental protein</keyword>
<evidence type="ECO:0000256" key="2">
    <source>
        <dbReference type="ARBA" id="ARBA00022473"/>
    </source>
</evidence>
<evidence type="ECO:0000256" key="6">
    <source>
        <dbReference type="SAM" id="Coils"/>
    </source>
</evidence>
<protein>
    <recommendedName>
        <fullName evidence="10">Protein FLX-like 4</fullName>
    </recommendedName>
</protein>
<feature type="coiled-coil region" evidence="6">
    <location>
        <begin position="146"/>
        <end position="201"/>
    </location>
</feature>
<feature type="compositionally biased region" description="Low complexity" evidence="7">
    <location>
        <begin position="259"/>
        <end position="272"/>
    </location>
</feature>
<dbReference type="EMBL" id="KQ483438">
    <property type="protein sequence ID" value="KYP51433.1"/>
    <property type="molecule type" value="Genomic_DNA"/>
</dbReference>
<reference evidence="8" key="1">
    <citation type="journal article" date="2012" name="Nat. Biotechnol.">
        <title>Draft genome sequence of pigeonpea (Cajanus cajan), an orphan legume crop of resource-poor farmers.</title>
        <authorList>
            <person name="Varshney R.K."/>
            <person name="Chen W."/>
            <person name="Li Y."/>
            <person name="Bharti A.K."/>
            <person name="Saxena R.K."/>
            <person name="Schlueter J.A."/>
            <person name="Donoghue M.T."/>
            <person name="Azam S."/>
            <person name="Fan G."/>
            <person name="Whaley A.M."/>
            <person name="Farmer A.D."/>
            <person name="Sheridan J."/>
            <person name="Iwata A."/>
            <person name="Tuteja R."/>
            <person name="Penmetsa R.V."/>
            <person name="Wu W."/>
            <person name="Upadhyaya H.D."/>
            <person name="Yang S.P."/>
            <person name="Shah T."/>
            <person name="Saxena K.B."/>
            <person name="Michael T."/>
            <person name="McCombie W.R."/>
            <person name="Yang B."/>
            <person name="Zhang G."/>
            <person name="Yang H."/>
            <person name="Wang J."/>
            <person name="Spillane C."/>
            <person name="Cook D.R."/>
            <person name="May G.D."/>
            <person name="Xu X."/>
            <person name="Jackson S.A."/>
        </authorList>
    </citation>
    <scope>NUCLEOTIDE SEQUENCE [LARGE SCALE GENOMIC DNA]</scope>
</reference>
<evidence type="ECO:0000256" key="5">
    <source>
        <dbReference type="ARBA" id="ARBA00023089"/>
    </source>
</evidence>
<dbReference type="GO" id="GO:0009908">
    <property type="term" value="P:flower development"/>
    <property type="evidence" value="ECO:0007669"/>
    <property type="project" value="UniProtKB-KW"/>
</dbReference>
<dbReference type="InterPro" id="IPR040353">
    <property type="entry name" value="FLX/FLX-like"/>
</dbReference>
<dbReference type="PANTHER" id="PTHR33405:SF18">
    <property type="entry name" value="PROTEIN FLX-LIKE 4"/>
    <property type="match status" value="1"/>
</dbReference>